<organism evidence="1 2">
    <name type="scientific">Kaistella gelatinilytica</name>
    <dbReference type="NCBI Taxonomy" id="2787636"/>
    <lineage>
        <taxon>Bacteria</taxon>
        <taxon>Pseudomonadati</taxon>
        <taxon>Bacteroidota</taxon>
        <taxon>Flavobacteriia</taxon>
        <taxon>Flavobacteriales</taxon>
        <taxon>Weeksellaceae</taxon>
        <taxon>Chryseobacterium group</taxon>
        <taxon>Kaistella</taxon>
    </lineage>
</organism>
<dbReference type="Proteomes" id="UP000660070">
    <property type="component" value="Unassembled WGS sequence"/>
</dbReference>
<dbReference type="RefSeq" id="WP_196078946.1">
    <property type="nucleotide sequence ID" value="NZ_JADPVI010000001.1"/>
</dbReference>
<accession>A0ABS0F9Q1</accession>
<evidence type="ECO:0000313" key="2">
    <source>
        <dbReference type="Proteomes" id="UP000660070"/>
    </source>
</evidence>
<comment type="caution">
    <text evidence="1">The sequence shown here is derived from an EMBL/GenBank/DDBJ whole genome shotgun (WGS) entry which is preliminary data.</text>
</comment>
<evidence type="ECO:0000313" key="1">
    <source>
        <dbReference type="EMBL" id="MBF8456424.1"/>
    </source>
</evidence>
<sequence>MKCLLFIILYLLPLNLFSQYLRPNEIILYSFETKDRKKMVLVKDKNNQYIQYRFGTKNKIELEFPAERNADSWKLFSYNYYMRGGGKANSGQEIANLAFTQNGFQYLVYSTYFSEDESMQTGILITNLATQKKARIKGIIKTRKESLFYLQENSLLKLEEDGGLDF</sequence>
<evidence type="ECO:0008006" key="3">
    <source>
        <dbReference type="Google" id="ProtNLM"/>
    </source>
</evidence>
<protein>
    <recommendedName>
        <fullName evidence="3">DUF4251 domain-containing protein</fullName>
    </recommendedName>
</protein>
<gene>
    <name evidence="1" type="ORF">IV494_04440</name>
</gene>
<keyword evidence="2" id="KW-1185">Reference proteome</keyword>
<reference evidence="1 2" key="1">
    <citation type="submission" date="2020-11" db="EMBL/GenBank/DDBJ databases">
        <title>Kaistella gelatinilytica sp. nov., a flavobacterium isolated from Antarctic Soil.</title>
        <authorList>
            <person name="Li J."/>
        </authorList>
    </citation>
    <scope>NUCLEOTIDE SEQUENCE [LARGE SCALE GENOMIC DNA]</scope>
    <source>
        <strain evidence="1 2">G5-32</strain>
    </source>
</reference>
<dbReference type="EMBL" id="JADPVI010000001">
    <property type="protein sequence ID" value="MBF8456424.1"/>
    <property type="molecule type" value="Genomic_DNA"/>
</dbReference>
<proteinExistence type="predicted"/>
<name>A0ABS0F9Q1_9FLAO</name>